<proteinExistence type="predicted"/>
<dbReference type="AlphaFoldDB" id="A0A9N8D9A6"/>
<sequence length="902" mass="100707">MASRPSLERSIKRGSTGIRTFELNRNARGSSKMSSVSGDKKGHLPVDLLFPGGEPPVGVHVEELGQFGDPKARLKDDCPLALDVMLDQKGALDVYDEFIQAVVSECYIRWLMLFDPQKIVALLRERGFAERFAAQGVKVCVCAQRLPQKDNFEYDWLEFVDLEAAPDYQSERDVALTAQQKKLMLPSGVHLQNLDPTKLLQEEQTPATGSLLELLETRGLVSLRSSLMEAIKQTVQSFRFTAPKLDYKDVLTTVSEQSFDQKFEEAGVKVLVCAEEASFVSSSKVWLEFVDLEKGPTHYASRYDASLLLNRRFVPEGVAVKELSRANTSQDEKRLEELLEKKGLQQQHYQQLEDDIGTCSTLTLDKILEVVERYESVFASNGIGLALCRSKGEFWIEFMDQETIDGTGYTPIYNVLNTNQIGQGMHIPPAGVAIEVLGSTNTLKQECPKALKLLLEKADARPEYDKFVDALTDNKHHAKDMWGYWQISSIQTILDEFQGEFHDKGIHVALCKSQWASGTNCWLEFIDLAVAPPTYVPIYGVQARRSVFDGRHFIPVAGVEIQELFVGGQAKLENECPPEVLELLERKSVAYEEIAKALGPLLPDPLTVKEMAAEQAISIVTDKIIQQDQGKEQMKEVGVEYASSLTGTTLTTKSIEERWKVAIVRMLYTLDELSTNLGLDTKGLKLALCERHAESANHYWLEYIDVTVAEDYVPSYNAGNLSTQILQTTKATVRFPKGVAVEELLEDGNGLAKCNELGSKVPPQVQEILDAKDLQQEYESLTTALCQCGIGPSAHWDCDKVQQIVQAMGPAFEAKGVTLCVSYKQERLKQKVDAQDLGKYEVGYWKGYQWVEFIDRTQQPNYVPQRGVHLKASKEGGIQMDEVVLVGSLAWSVGCIVLASMK</sequence>
<evidence type="ECO:0000313" key="2">
    <source>
        <dbReference type="Proteomes" id="UP001153069"/>
    </source>
</evidence>
<organism evidence="1 2">
    <name type="scientific">Seminavis robusta</name>
    <dbReference type="NCBI Taxonomy" id="568900"/>
    <lineage>
        <taxon>Eukaryota</taxon>
        <taxon>Sar</taxon>
        <taxon>Stramenopiles</taxon>
        <taxon>Ochrophyta</taxon>
        <taxon>Bacillariophyta</taxon>
        <taxon>Bacillariophyceae</taxon>
        <taxon>Bacillariophycidae</taxon>
        <taxon>Naviculales</taxon>
        <taxon>Naviculaceae</taxon>
        <taxon>Seminavis</taxon>
    </lineage>
</organism>
<name>A0A9N8D9A6_9STRA</name>
<dbReference type="EMBL" id="CAICTM010000006">
    <property type="protein sequence ID" value="CAB9496561.1"/>
    <property type="molecule type" value="Genomic_DNA"/>
</dbReference>
<gene>
    <name evidence="1" type="ORF">SEMRO_6_G005320.1</name>
</gene>
<keyword evidence="2" id="KW-1185">Reference proteome</keyword>
<dbReference type="Proteomes" id="UP001153069">
    <property type="component" value="Unassembled WGS sequence"/>
</dbReference>
<reference evidence="1" key="1">
    <citation type="submission" date="2020-06" db="EMBL/GenBank/DDBJ databases">
        <authorList>
            <consortium name="Plant Systems Biology data submission"/>
        </authorList>
    </citation>
    <scope>NUCLEOTIDE SEQUENCE</scope>
    <source>
        <strain evidence="1">D6</strain>
    </source>
</reference>
<evidence type="ECO:0000313" key="1">
    <source>
        <dbReference type="EMBL" id="CAB9496561.1"/>
    </source>
</evidence>
<protein>
    <submittedName>
        <fullName evidence="1">Uncharacterized protein</fullName>
    </submittedName>
</protein>
<accession>A0A9N8D9A6</accession>
<comment type="caution">
    <text evidence="1">The sequence shown here is derived from an EMBL/GenBank/DDBJ whole genome shotgun (WGS) entry which is preliminary data.</text>
</comment>